<dbReference type="Proteomes" id="UP000324800">
    <property type="component" value="Unassembled WGS sequence"/>
</dbReference>
<feature type="domain" description="HMG box" evidence="2">
    <location>
        <begin position="1"/>
        <end position="58"/>
    </location>
</feature>
<dbReference type="GO" id="GO:0003677">
    <property type="term" value="F:DNA binding"/>
    <property type="evidence" value="ECO:0007669"/>
    <property type="project" value="UniProtKB-UniRule"/>
</dbReference>
<dbReference type="GO" id="GO:0005634">
    <property type="term" value="C:nucleus"/>
    <property type="evidence" value="ECO:0007669"/>
    <property type="project" value="UniProtKB-UniRule"/>
</dbReference>
<organism evidence="3 4">
    <name type="scientific">Streblomastix strix</name>
    <dbReference type="NCBI Taxonomy" id="222440"/>
    <lineage>
        <taxon>Eukaryota</taxon>
        <taxon>Metamonada</taxon>
        <taxon>Preaxostyla</taxon>
        <taxon>Oxymonadida</taxon>
        <taxon>Streblomastigidae</taxon>
        <taxon>Streblomastix</taxon>
    </lineage>
</organism>
<keyword evidence="1" id="KW-0539">Nucleus</keyword>
<proteinExistence type="predicted"/>
<evidence type="ECO:0000256" key="1">
    <source>
        <dbReference type="PROSITE-ProRule" id="PRU00267"/>
    </source>
</evidence>
<dbReference type="InterPro" id="IPR036910">
    <property type="entry name" value="HMG_box_dom_sf"/>
</dbReference>
<dbReference type="SUPFAM" id="SSF47095">
    <property type="entry name" value="HMG-box"/>
    <property type="match status" value="1"/>
</dbReference>
<reference evidence="3 4" key="1">
    <citation type="submission" date="2019-03" db="EMBL/GenBank/DDBJ databases">
        <title>Single cell metagenomics reveals metabolic interactions within the superorganism composed of flagellate Streblomastix strix and complex community of Bacteroidetes bacteria on its surface.</title>
        <authorList>
            <person name="Treitli S.C."/>
            <person name="Kolisko M."/>
            <person name="Husnik F."/>
            <person name="Keeling P."/>
            <person name="Hampl V."/>
        </authorList>
    </citation>
    <scope>NUCLEOTIDE SEQUENCE [LARGE SCALE GENOMIC DNA]</scope>
    <source>
        <strain evidence="3">ST1C</strain>
    </source>
</reference>
<evidence type="ECO:0000313" key="3">
    <source>
        <dbReference type="EMBL" id="KAA6312311.1"/>
    </source>
</evidence>
<dbReference type="AlphaFoldDB" id="A0A5J4PU80"/>
<feature type="DNA-binding region" description="HMG box" evidence="1">
    <location>
        <begin position="1"/>
        <end position="58"/>
    </location>
</feature>
<dbReference type="PROSITE" id="PS50118">
    <property type="entry name" value="HMG_BOX_2"/>
    <property type="match status" value="1"/>
</dbReference>
<comment type="caution">
    <text evidence="3">The sequence shown here is derived from an EMBL/GenBank/DDBJ whole genome shotgun (WGS) entry which is preliminary data.</text>
</comment>
<evidence type="ECO:0000259" key="2">
    <source>
        <dbReference type="PROSITE" id="PS50118"/>
    </source>
</evidence>
<feature type="non-terminal residue" evidence="3">
    <location>
        <position position="1"/>
    </location>
</feature>
<dbReference type="OrthoDB" id="1919336at2759"/>
<dbReference type="EMBL" id="SNRW01048848">
    <property type="protein sequence ID" value="KAA6312311.1"/>
    <property type="molecule type" value="Genomic_DNA"/>
</dbReference>
<dbReference type="InterPro" id="IPR009071">
    <property type="entry name" value="HMG_box_dom"/>
</dbReference>
<name>A0A5J4PU80_9EUKA</name>
<keyword evidence="1" id="KW-0238">DNA-binding</keyword>
<sequence>DEQEANKDSDKPVVHSNFIVIQRMAQVWKALKPEEQKEYQTRSQVLMDKYREEIKQYVRSGRAAVWDEHIRKEKEKLKKQNESLKKRNNFV</sequence>
<protein>
    <recommendedName>
        <fullName evidence="2">HMG box domain-containing protein</fullName>
    </recommendedName>
</protein>
<evidence type="ECO:0000313" key="4">
    <source>
        <dbReference type="Proteomes" id="UP000324800"/>
    </source>
</evidence>
<dbReference type="Gene3D" id="1.10.30.10">
    <property type="entry name" value="High mobility group box domain"/>
    <property type="match status" value="1"/>
</dbReference>
<dbReference type="Pfam" id="PF00505">
    <property type="entry name" value="HMG_box"/>
    <property type="match status" value="1"/>
</dbReference>
<accession>A0A5J4PU80</accession>
<gene>
    <name evidence="3" type="ORF">EZS28_055946</name>
</gene>